<organism evidence="1 2">
    <name type="scientific">Trifolium medium</name>
    <dbReference type="NCBI Taxonomy" id="97028"/>
    <lineage>
        <taxon>Eukaryota</taxon>
        <taxon>Viridiplantae</taxon>
        <taxon>Streptophyta</taxon>
        <taxon>Embryophyta</taxon>
        <taxon>Tracheophyta</taxon>
        <taxon>Spermatophyta</taxon>
        <taxon>Magnoliopsida</taxon>
        <taxon>eudicotyledons</taxon>
        <taxon>Gunneridae</taxon>
        <taxon>Pentapetalae</taxon>
        <taxon>rosids</taxon>
        <taxon>fabids</taxon>
        <taxon>Fabales</taxon>
        <taxon>Fabaceae</taxon>
        <taxon>Papilionoideae</taxon>
        <taxon>50 kb inversion clade</taxon>
        <taxon>NPAAA clade</taxon>
        <taxon>Hologalegina</taxon>
        <taxon>IRL clade</taxon>
        <taxon>Trifolieae</taxon>
        <taxon>Trifolium</taxon>
    </lineage>
</organism>
<evidence type="ECO:0000313" key="1">
    <source>
        <dbReference type="EMBL" id="MCI45730.1"/>
    </source>
</evidence>
<protein>
    <submittedName>
        <fullName evidence="1">Uncharacterized protein</fullName>
    </submittedName>
</protein>
<keyword evidence="2" id="KW-1185">Reference proteome</keyword>
<name>A0A392SCQ6_9FABA</name>
<accession>A0A392SCQ6</accession>
<dbReference type="EMBL" id="LXQA010347686">
    <property type="protein sequence ID" value="MCI45730.1"/>
    <property type="molecule type" value="Genomic_DNA"/>
</dbReference>
<comment type="caution">
    <text evidence="1">The sequence shown here is derived from an EMBL/GenBank/DDBJ whole genome shotgun (WGS) entry which is preliminary data.</text>
</comment>
<feature type="non-terminal residue" evidence="1">
    <location>
        <position position="1"/>
    </location>
</feature>
<proteinExistence type="predicted"/>
<sequence>STALRIGMRSPCRCWKSSGMEVTRIKISFAVPKRFCSLSPEKIILD</sequence>
<evidence type="ECO:0000313" key="2">
    <source>
        <dbReference type="Proteomes" id="UP000265520"/>
    </source>
</evidence>
<reference evidence="1 2" key="1">
    <citation type="journal article" date="2018" name="Front. Plant Sci.">
        <title>Red Clover (Trifolium pratense) and Zigzag Clover (T. medium) - A Picture of Genomic Similarities and Differences.</title>
        <authorList>
            <person name="Dluhosova J."/>
            <person name="Istvanek J."/>
            <person name="Nedelnik J."/>
            <person name="Repkova J."/>
        </authorList>
    </citation>
    <scope>NUCLEOTIDE SEQUENCE [LARGE SCALE GENOMIC DNA]</scope>
    <source>
        <strain evidence="2">cv. 10/8</strain>
        <tissue evidence="1">Leaf</tissue>
    </source>
</reference>
<dbReference type="Proteomes" id="UP000265520">
    <property type="component" value="Unassembled WGS sequence"/>
</dbReference>
<dbReference type="AlphaFoldDB" id="A0A392SCQ6"/>